<protein>
    <submittedName>
        <fullName evidence="2">Uncharacterized protein</fullName>
    </submittedName>
</protein>
<feature type="transmembrane region" description="Helical" evidence="1">
    <location>
        <begin position="193"/>
        <end position="210"/>
    </location>
</feature>
<keyword evidence="1" id="KW-0472">Membrane</keyword>
<feature type="transmembrane region" description="Helical" evidence="1">
    <location>
        <begin position="252"/>
        <end position="276"/>
    </location>
</feature>
<evidence type="ECO:0000256" key="1">
    <source>
        <dbReference type="SAM" id="Phobius"/>
    </source>
</evidence>
<feature type="transmembrane region" description="Helical" evidence="1">
    <location>
        <begin position="168"/>
        <end position="186"/>
    </location>
</feature>
<accession>A0A7M5XC45</accession>
<keyword evidence="3" id="KW-1185">Reference proteome</keyword>
<proteinExistence type="predicted"/>
<organism evidence="2 3">
    <name type="scientific">Clytia hemisphaerica</name>
    <dbReference type="NCBI Taxonomy" id="252671"/>
    <lineage>
        <taxon>Eukaryota</taxon>
        <taxon>Metazoa</taxon>
        <taxon>Cnidaria</taxon>
        <taxon>Hydrozoa</taxon>
        <taxon>Hydroidolina</taxon>
        <taxon>Leptothecata</taxon>
        <taxon>Obeliida</taxon>
        <taxon>Clytiidae</taxon>
        <taxon>Clytia</taxon>
    </lineage>
</organism>
<feature type="transmembrane region" description="Helical" evidence="1">
    <location>
        <begin position="222"/>
        <end position="240"/>
    </location>
</feature>
<dbReference type="Proteomes" id="UP000594262">
    <property type="component" value="Unplaced"/>
</dbReference>
<feature type="transmembrane region" description="Helical" evidence="1">
    <location>
        <begin position="288"/>
        <end position="310"/>
    </location>
</feature>
<name>A0A7M5XC45_9CNID</name>
<evidence type="ECO:0000313" key="2">
    <source>
        <dbReference type="EnsemblMetazoa" id="CLYHEMP020991.1"/>
    </source>
</evidence>
<feature type="transmembrane region" description="Helical" evidence="1">
    <location>
        <begin position="111"/>
        <end position="135"/>
    </location>
</feature>
<dbReference type="AlphaFoldDB" id="A0A7M5XC45"/>
<keyword evidence="1" id="KW-0812">Transmembrane</keyword>
<evidence type="ECO:0000313" key="3">
    <source>
        <dbReference type="Proteomes" id="UP000594262"/>
    </source>
</evidence>
<sequence length="320" mass="36879">KRKLDNSCYVFDSHRSLCSQELLTADKMLQFLVDGIAYLVEGLCSSLLNSFKANDRLQSSDGTQVPLLGDDSSEGFDQNDNIYVQYDSTDAGNSFSWKANRPSFREEYKQALLCTLSLQFCGLLIGCVIAALMYLDIKTGHAHQGVPWVSLPTSIQRLKLTVQILENLSAQLLPFLVMTITFESALMKRLHLFVWNIAFGFMDTIYRLFLQVYDSYGVSWKNYVTHFLQLIMLYNSYAIAKHFSAHNRIRMIMLTLQFSMQFLFGLMLLDFTYYILVPWYLSLRGVNQALFAIFTPIFGEFVKTLCRLVIREEMFKASER</sequence>
<keyword evidence="1" id="KW-1133">Transmembrane helix</keyword>
<reference evidence="2" key="1">
    <citation type="submission" date="2021-01" db="UniProtKB">
        <authorList>
            <consortium name="EnsemblMetazoa"/>
        </authorList>
    </citation>
    <scope>IDENTIFICATION</scope>
</reference>
<dbReference type="EnsemblMetazoa" id="CLYHEMT020991.1">
    <property type="protein sequence ID" value="CLYHEMP020991.1"/>
    <property type="gene ID" value="CLYHEMG020991"/>
</dbReference>